<reference evidence="1 2" key="1">
    <citation type="submission" date="2023-01" db="EMBL/GenBank/DDBJ databases">
        <authorList>
            <person name="Kreplak J."/>
        </authorList>
    </citation>
    <scope>NUCLEOTIDE SEQUENCE [LARGE SCALE GENOMIC DNA]</scope>
</reference>
<name>A0AAV1AL10_VICFA</name>
<evidence type="ECO:0000313" key="2">
    <source>
        <dbReference type="Proteomes" id="UP001157006"/>
    </source>
</evidence>
<dbReference type="PANTHER" id="PTHR32108">
    <property type="entry name" value="DNA-DIRECTED RNA POLYMERASE SUBUNIT ALPHA"/>
    <property type="match status" value="1"/>
</dbReference>
<evidence type="ECO:0000313" key="1">
    <source>
        <dbReference type="EMBL" id="CAI8610068.1"/>
    </source>
</evidence>
<dbReference type="PANTHER" id="PTHR32108:SF9">
    <property type="entry name" value="REVERSE TRANSCRIPTASE RNASE H-LIKE DOMAIN-CONTAINING PROTEIN"/>
    <property type="match status" value="1"/>
</dbReference>
<proteinExistence type="predicted"/>
<sequence length="485" mass="54718">MAPDRDQLRAMVQKDRESFKEYAQRWREVVAQVIPPMEEKEMNKSFLKTLGAFYYERMVASAPSDFTEMVGMGIRLEEAVSEGRLTKSEGSDGVKKPSYGFTKKKEGDENVVIQKRRGAPGNNVENCYPLKTEVQKLVKYGVLSFKDAGPNVKDNPLPKHGGVNVVNMVAGCPVDFRIFDVNQVRGDLVKMYADLCEFSYYTHDHSGCAICSTNIQGYDKIKADLQEMMDEGLIHIIRPRAEYEEEVNMVSGCPGEFMIFDVEYMNEDLVQLHATFCHTAGQVEHQYGSCLVCCLDSRGCLIVKKGVQLLLDNGTIKVTSHRDDYHEVDMVEVCLIEEESNEEYASADEYFSSDEDLFSRNELLMTDYVEEGVNVIVPCFGAPANFEVEYHSKPAITPLVISLPGPITYKSDKDVPYKYNSTILEDGVEVPIQPMPDVGNIAENSMVNRSGRVFAPVIRRDVGAGKKLLRMLNPRRLWVRLAELR</sequence>
<protein>
    <submittedName>
        <fullName evidence="1">Uncharacterized protein</fullName>
    </submittedName>
</protein>
<organism evidence="1 2">
    <name type="scientific">Vicia faba</name>
    <name type="common">Broad bean</name>
    <name type="synonym">Faba vulgaris</name>
    <dbReference type="NCBI Taxonomy" id="3906"/>
    <lineage>
        <taxon>Eukaryota</taxon>
        <taxon>Viridiplantae</taxon>
        <taxon>Streptophyta</taxon>
        <taxon>Embryophyta</taxon>
        <taxon>Tracheophyta</taxon>
        <taxon>Spermatophyta</taxon>
        <taxon>Magnoliopsida</taxon>
        <taxon>eudicotyledons</taxon>
        <taxon>Gunneridae</taxon>
        <taxon>Pentapetalae</taxon>
        <taxon>rosids</taxon>
        <taxon>fabids</taxon>
        <taxon>Fabales</taxon>
        <taxon>Fabaceae</taxon>
        <taxon>Papilionoideae</taxon>
        <taxon>50 kb inversion clade</taxon>
        <taxon>NPAAA clade</taxon>
        <taxon>Hologalegina</taxon>
        <taxon>IRL clade</taxon>
        <taxon>Fabeae</taxon>
        <taxon>Vicia</taxon>
    </lineage>
</organism>
<dbReference type="AlphaFoldDB" id="A0AAV1AL10"/>
<keyword evidence="2" id="KW-1185">Reference proteome</keyword>
<dbReference type="Proteomes" id="UP001157006">
    <property type="component" value="Chromosome 4"/>
</dbReference>
<dbReference type="EMBL" id="OX451739">
    <property type="protein sequence ID" value="CAI8610068.1"/>
    <property type="molecule type" value="Genomic_DNA"/>
</dbReference>
<gene>
    <name evidence="1" type="ORF">VFH_IV164240</name>
</gene>
<accession>A0AAV1AL10</accession>